<dbReference type="EMBL" id="VFQX01000080">
    <property type="protein sequence ID" value="KAF0971498.1"/>
    <property type="molecule type" value="Genomic_DNA"/>
</dbReference>
<keyword evidence="8" id="KW-0460">Magnesium</keyword>
<comment type="subcellular location">
    <subcellularLocation>
        <location evidence="3">Nucleus</location>
        <location evidence="3">PML body</location>
    </subcellularLocation>
</comment>
<evidence type="ECO:0000313" key="13">
    <source>
        <dbReference type="EMBL" id="KAF0971498.1"/>
    </source>
</evidence>
<comment type="caution">
    <text evidence="13">The sequence shown here is derived from an EMBL/GenBank/DDBJ whole genome shotgun (WGS) entry which is preliminary data.</text>
</comment>
<evidence type="ECO:0000259" key="12">
    <source>
        <dbReference type="Pfam" id="PF03372"/>
    </source>
</evidence>
<dbReference type="GO" id="GO:0004518">
    <property type="term" value="F:nuclease activity"/>
    <property type="evidence" value="ECO:0007669"/>
    <property type="project" value="UniProtKB-KW"/>
</dbReference>
<dbReference type="OrthoDB" id="9975959at2759"/>
<keyword evidence="11" id="KW-1133">Transmembrane helix</keyword>
<comment type="cofactor">
    <cofactor evidence="2">
        <name>Mg(2+)</name>
        <dbReference type="ChEBI" id="CHEBI:18420"/>
    </cofactor>
</comment>
<evidence type="ECO:0000256" key="7">
    <source>
        <dbReference type="ARBA" id="ARBA00022801"/>
    </source>
</evidence>
<keyword evidence="11" id="KW-0472">Membrane</keyword>
<dbReference type="AlphaFoldDB" id="A0A6A5BBX0"/>
<evidence type="ECO:0000256" key="6">
    <source>
        <dbReference type="ARBA" id="ARBA00022763"/>
    </source>
</evidence>
<keyword evidence="14" id="KW-1185">Reference proteome</keyword>
<organism evidence="13 14">
    <name type="scientific">Naegleria fowleri</name>
    <name type="common">Brain eating amoeba</name>
    <dbReference type="NCBI Taxonomy" id="5763"/>
    <lineage>
        <taxon>Eukaryota</taxon>
        <taxon>Discoba</taxon>
        <taxon>Heterolobosea</taxon>
        <taxon>Tetramitia</taxon>
        <taxon>Eutetramitia</taxon>
        <taxon>Vahlkampfiidae</taxon>
        <taxon>Naegleria</taxon>
    </lineage>
</organism>
<evidence type="ECO:0000256" key="4">
    <source>
        <dbReference type="ARBA" id="ARBA00022722"/>
    </source>
</evidence>
<keyword evidence="7" id="KW-0378">Hydrolase</keyword>
<keyword evidence="4" id="KW-0540">Nuclease</keyword>
<gene>
    <name evidence="13" type="ORF">FDP41_010230</name>
</gene>
<dbReference type="VEuPathDB" id="AmoebaDB:FDP41_010230"/>
<evidence type="ECO:0000256" key="9">
    <source>
        <dbReference type="ARBA" id="ARBA00023204"/>
    </source>
</evidence>
<dbReference type="VEuPathDB" id="AmoebaDB:NF0023480"/>
<dbReference type="GO" id="GO:0003697">
    <property type="term" value="F:single-stranded DNA binding"/>
    <property type="evidence" value="ECO:0007669"/>
    <property type="project" value="TreeGrafter"/>
</dbReference>
<feature type="transmembrane region" description="Helical" evidence="11">
    <location>
        <begin position="499"/>
        <end position="519"/>
    </location>
</feature>
<dbReference type="Gene3D" id="3.60.10.10">
    <property type="entry name" value="Endonuclease/exonuclease/phosphatase"/>
    <property type="match status" value="1"/>
</dbReference>
<evidence type="ECO:0000256" key="1">
    <source>
        <dbReference type="ARBA" id="ARBA00001936"/>
    </source>
</evidence>
<dbReference type="GO" id="GO:0005737">
    <property type="term" value="C:cytoplasm"/>
    <property type="evidence" value="ECO:0007669"/>
    <property type="project" value="TreeGrafter"/>
</dbReference>
<comment type="cofactor">
    <cofactor evidence="1">
        <name>Mn(2+)</name>
        <dbReference type="ChEBI" id="CHEBI:29035"/>
    </cofactor>
</comment>
<evidence type="ECO:0000256" key="11">
    <source>
        <dbReference type="SAM" id="Phobius"/>
    </source>
</evidence>
<dbReference type="Proteomes" id="UP000444721">
    <property type="component" value="Unassembled WGS sequence"/>
</dbReference>
<evidence type="ECO:0000313" key="14">
    <source>
        <dbReference type="Proteomes" id="UP000444721"/>
    </source>
</evidence>
<evidence type="ECO:0000256" key="10">
    <source>
        <dbReference type="ARBA" id="ARBA00023242"/>
    </source>
</evidence>
<dbReference type="InterPro" id="IPR005135">
    <property type="entry name" value="Endo/exonuclease/phosphatase"/>
</dbReference>
<dbReference type="GO" id="GO:0046872">
    <property type="term" value="F:metal ion binding"/>
    <property type="evidence" value="ECO:0007669"/>
    <property type="project" value="UniProtKB-KW"/>
</dbReference>
<sequence length="520" mass="61329">MSSQQQQQQPNLPRTCVRLKIAKCSTRRKEWKFYENRFKALTSCSNSTEQCEDLEEWTRLLSKIIPSEKYLFQSMKNDDEKEGLIGESRELGLKIGTFNVLFDLVPFFIKPIIRSRQRYAYTVQLLKQENFDILVLNEVTAEFLKILQQDEFFKTNYYFSDIFKVENDHSFGSLRTSDTLNESLGRKMGNLILSKYAPDYMYMELKIHESRPVIYAFFSHVPKMHSNMFNNRTTVTDHSAQLCIIGAHTTAMTEFAMKRRHELLAIISHPLLQRATKNDEGSTNSKLDVILMGDLNLHDEKEDVVISDMNFIDAWNETRTSKGYTFDSSLNDLVRWMFYGMEIRRMRLDRILMHESSLCAPSCKVKLFANRPLRELFFSNKRSLPHHQELLNEVTNNDEPRITNRAKWRVPLWWKIVRFCLNASSLMKVDSGYDYLFASDHFGLKMRVVRCDNEQERDELRRRVLARENNYCDFDETNGVDEKDHDGMEDGGPFSNHRFYVVVTSFILFGLLWFLARWLF</sequence>
<dbReference type="PANTHER" id="PTHR15822:SF4">
    <property type="entry name" value="TYROSYL-DNA PHOSPHODIESTERASE 2"/>
    <property type="match status" value="1"/>
</dbReference>
<keyword evidence="10" id="KW-0539">Nucleus</keyword>
<keyword evidence="6" id="KW-0227">DNA damage</keyword>
<keyword evidence="5" id="KW-0479">Metal-binding</keyword>
<dbReference type="Pfam" id="PF03372">
    <property type="entry name" value="Exo_endo_phos"/>
    <property type="match status" value="1"/>
</dbReference>
<dbReference type="InterPro" id="IPR036691">
    <property type="entry name" value="Endo/exonu/phosph_ase_sf"/>
</dbReference>
<dbReference type="InterPro" id="IPR051547">
    <property type="entry name" value="TDP2-like"/>
</dbReference>
<reference evidence="13 14" key="1">
    <citation type="journal article" date="2019" name="Sci. Rep.">
        <title>Nanopore sequencing improves the draft genome of the human pathogenic amoeba Naegleria fowleri.</title>
        <authorList>
            <person name="Liechti N."/>
            <person name="Schurch N."/>
            <person name="Bruggmann R."/>
            <person name="Wittwer M."/>
        </authorList>
    </citation>
    <scope>NUCLEOTIDE SEQUENCE [LARGE SCALE GENOMIC DNA]</scope>
    <source>
        <strain evidence="13 14">ATCC 30894</strain>
    </source>
</reference>
<dbReference type="GeneID" id="68117445"/>
<protein>
    <recommendedName>
        <fullName evidence="12">Endonuclease/exonuclease/phosphatase domain-containing protein</fullName>
    </recommendedName>
</protein>
<dbReference type="PANTHER" id="PTHR15822">
    <property type="entry name" value="TRAF AND TNF RECEPTOR-ASSOCIATED PROTEIN"/>
    <property type="match status" value="1"/>
</dbReference>
<dbReference type="SUPFAM" id="SSF56219">
    <property type="entry name" value="DNase I-like"/>
    <property type="match status" value="1"/>
</dbReference>
<keyword evidence="11" id="KW-0812">Transmembrane</keyword>
<evidence type="ECO:0000256" key="3">
    <source>
        <dbReference type="ARBA" id="ARBA00004322"/>
    </source>
</evidence>
<dbReference type="GO" id="GO:0070260">
    <property type="term" value="F:5'-tyrosyl-DNA phosphodiesterase activity"/>
    <property type="evidence" value="ECO:0007669"/>
    <property type="project" value="TreeGrafter"/>
</dbReference>
<accession>A0A6A5BBX0</accession>
<dbReference type="RefSeq" id="XP_044556214.1">
    <property type="nucleotide sequence ID" value="XM_044700506.1"/>
</dbReference>
<dbReference type="GO" id="GO:0006302">
    <property type="term" value="P:double-strand break repair"/>
    <property type="evidence" value="ECO:0007669"/>
    <property type="project" value="TreeGrafter"/>
</dbReference>
<dbReference type="VEuPathDB" id="AmoebaDB:NfTy_067550"/>
<evidence type="ECO:0000256" key="8">
    <source>
        <dbReference type="ARBA" id="ARBA00022842"/>
    </source>
</evidence>
<feature type="domain" description="Endonuclease/exonuclease/phosphatase" evidence="12">
    <location>
        <begin position="96"/>
        <end position="365"/>
    </location>
</feature>
<evidence type="ECO:0000256" key="2">
    <source>
        <dbReference type="ARBA" id="ARBA00001946"/>
    </source>
</evidence>
<evidence type="ECO:0000256" key="5">
    <source>
        <dbReference type="ARBA" id="ARBA00022723"/>
    </source>
</evidence>
<name>A0A6A5BBX0_NAEFO</name>
<proteinExistence type="predicted"/>
<keyword evidence="9" id="KW-0234">DNA repair</keyword>